<dbReference type="InterPro" id="IPR013022">
    <property type="entry name" value="Xyl_isomerase-like_TIM-brl"/>
</dbReference>
<dbReference type="Proteomes" id="UP001598112">
    <property type="component" value="Unassembled WGS sequence"/>
</dbReference>
<dbReference type="PANTHER" id="PTHR12110:SF41">
    <property type="entry name" value="INOSOSE DEHYDRATASE"/>
    <property type="match status" value="1"/>
</dbReference>
<proteinExistence type="predicted"/>
<evidence type="ECO:0000313" key="3">
    <source>
        <dbReference type="Proteomes" id="UP001598112"/>
    </source>
</evidence>
<organism evidence="2 3">
    <name type="scientific">Aquirufa originis</name>
    <dbReference type="NCBI Taxonomy" id="3096514"/>
    <lineage>
        <taxon>Bacteria</taxon>
        <taxon>Pseudomonadati</taxon>
        <taxon>Bacteroidota</taxon>
        <taxon>Cytophagia</taxon>
        <taxon>Cytophagales</taxon>
        <taxon>Flectobacillaceae</taxon>
        <taxon>Aquirufa</taxon>
    </lineage>
</organism>
<dbReference type="SUPFAM" id="SSF51658">
    <property type="entry name" value="Xylose isomerase-like"/>
    <property type="match status" value="1"/>
</dbReference>
<feature type="domain" description="Xylose isomerase-like TIM barrel" evidence="1">
    <location>
        <begin position="24"/>
        <end position="255"/>
    </location>
</feature>
<dbReference type="EMBL" id="JBBKXY010000002">
    <property type="protein sequence ID" value="MFD3293295.1"/>
    <property type="molecule type" value="Genomic_DNA"/>
</dbReference>
<keyword evidence="3" id="KW-1185">Reference proteome</keyword>
<sequence>MNPIAMNLLVYGPDMNESVLSELAFIQEVGYQGVEIPVFNVDLAHWSAWKKEVDRLGLQPFACAIAGPAENLISPDPAVRAVGIAYLKGAVDVAAYLGSPYLSGPFHSALGVFSGAKATQQEIDWSIASIREVADHAATKNITLCLEYLNRFESYLVSCADELYALVEQINHPYVEIMFDTFHANIEEVSTADAIRRIAKRTPHIQLSESTRGILGEGQVNWPDVLQSIKDINYSGWLVVEAFSEKLPAAHIWRKMFNSERELIEKSYKMVNDKW</sequence>
<keyword evidence="2" id="KW-0413">Isomerase</keyword>
<dbReference type="Pfam" id="PF01261">
    <property type="entry name" value="AP_endonuc_2"/>
    <property type="match status" value="1"/>
</dbReference>
<dbReference type="InterPro" id="IPR036237">
    <property type="entry name" value="Xyl_isomerase-like_sf"/>
</dbReference>
<dbReference type="PANTHER" id="PTHR12110">
    <property type="entry name" value="HYDROXYPYRUVATE ISOMERASE"/>
    <property type="match status" value="1"/>
</dbReference>
<gene>
    <name evidence="2" type="ORF">SKC35_06325</name>
</gene>
<dbReference type="Gene3D" id="3.20.20.150">
    <property type="entry name" value="Divalent-metal-dependent TIM barrel enzymes"/>
    <property type="match status" value="1"/>
</dbReference>
<accession>A0ABW6D5F2</accession>
<evidence type="ECO:0000313" key="2">
    <source>
        <dbReference type="EMBL" id="MFD3293295.1"/>
    </source>
</evidence>
<protein>
    <submittedName>
        <fullName evidence="2">Sugar phosphate isomerase/epimerase family protein</fullName>
    </submittedName>
</protein>
<dbReference type="RefSeq" id="WP_377978555.1">
    <property type="nucleotide sequence ID" value="NZ_JBBKXY010000002.1"/>
</dbReference>
<dbReference type="GO" id="GO:0016853">
    <property type="term" value="F:isomerase activity"/>
    <property type="evidence" value="ECO:0007669"/>
    <property type="project" value="UniProtKB-KW"/>
</dbReference>
<reference evidence="2 3" key="1">
    <citation type="submission" date="2024-03" db="EMBL/GenBank/DDBJ databases">
        <title>Aquirufa genome sequencing.</title>
        <authorList>
            <person name="Pitt A."/>
            <person name="Hahn M.W."/>
        </authorList>
    </citation>
    <scope>NUCLEOTIDE SEQUENCE [LARGE SCALE GENOMIC DNA]</scope>
    <source>
        <strain evidence="2 3">KTFRIE-69F</strain>
    </source>
</reference>
<comment type="caution">
    <text evidence="2">The sequence shown here is derived from an EMBL/GenBank/DDBJ whole genome shotgun (WGS) entry which is preliminary data.</text>
</comment>
<name>A0ABW6D5F2_9BACT</name>
<evidence type="ECO:0000259" key="1">
    <source>
        <dbReference type="Pfam" id="PF01261"/>
    </source>
</evidence>
<dbReference type="InterPro" id="IPR050312">
    <property type="entry name" value="IolE/XylAMocC-like"/>
</dbReference>